<keyword evidence="3" id="KW-1133">Transmembrane helix</keyword>
<dbReference type="EMBL" id="JAWDJR010000005">
    <property type="protein sequence ID" value="KAK9973932.1"/>
    <property type="molecule type" value="Genomic_DNA"/>
</dbReference>
<feature type="chain" id="PRO_5044718088" description="TGFBR3/Endoglin-like N-terminal domain-containing protein" evidence="4">
    <location>
        <begin position="20"/>
        <end position="567"/>
    </location>
</feature>
<feature type="domain" description="TGFBR3/Endoglin-like N-terminal" evidence="5">
    <location>
        <begin position="41"/>
        <end position="192"/>
    </location>
</feature>
<evidence type="ECO:0000259" key="5">
    <source>
        <dbReference type="Pfam" id="PF26060"/>
    </source>
</evidence>
<evidence type="ECO:0000256" key="3">
    <source>
        <dbReference type="SAM" id="Phobius"/>
    </source>
</evidence>
<proteinExistence type="predicted"/>
<name>A0AAW2AKJ9_CULAL</name>
<evidence type="ECO:0000256" key="1">
    <source>
        <dbReference type="ARBA" id="ARBA00023180"/>
    </source>
</evidence>
<evidence type="ECO:0000256" key="2">
    <source>
        <dbReference type="SAM" id="MobiDB-lite"/>
    </source>
</evidence>
<dbReference type="InterPro" id="IPR058899">
    <property type="entry name" value="TGFBR3/Endoglin-like_N"/>
</dbReference>
<feature type="region of interest" description="Disordered" evidence="2">
    <location>
        <begin position="537"/>
        <end position="567"/>
    </location>
</feature>
<keyword evidence="4" id="KW-0732">Signal</keyword>
<feature type="signal peptide" evidence="4">
    <location>
        <begin position="1"/>
        <end position="19"/>
    </location>
</feature>
<keyword evidence="3" id="KW-0812">Transmembrane</keyword>
<sequence>MKSITCLIAVLLCLRTAASDSSAICELKDVPGNSNDWIVLQEMHLGCWTDFTTRDGAEVHILSLLSSNEQPMMFTLSVTGGNPPVLIFTSTSTQTINVLLKDNPAVKIFVTNGTSIQLLPKNTGSPETLAASSTDGDSELLKWAEEKFGGVTSFTTARDPQSITFTGMTGKFFQRPSTCDLQPETLKDKHFINLELSKPSNELRSCYMKHPGEQLHVINIPDDNRTRKVSVHLSSDCKLLLRGPPKTEWTIHTNHTIKSVSNNLITFNYLSVPSKNEISDNAIDIRQKVRSLFNSAISSYSEIRLNAPHIQLWITENTSSSVPAEVERTTPEPTSSLGFLEMKLYSSPDYKSPLDPSSKVQTDKRVYAEILNNMRTFGELKLNIMVSSCLVRSMLEVRNMPFKDEACHNKDCPKRLSFSLESLQDLPSSSWELECAVKFCMKGQDMKCASETKKAKTNLQVKPYIPTLIPNQCFEFGLSAVLGIAFGGFLIGVLLTGALWFIKIRTGHPVALGMRSTAAELSVLSLSGCPCGLTKRQPVPTHSSPSEDSSANASIGSTQSTPTSSMA</sequence>
<evidence type="ECO:0000313" key="7">
    <source>
        <dbReference type="Proteomes" id="UP001479290"/>
    </source>
</evidence>
<reference evidence="6 7" key="1">
    <citation type="submission" date="2024-05" db="EMBL/GenBank/DDBJ databases">
        <title>A high-quality chromosomal-level genome assembly of Topmouth culter (Culter alburnus).</title>
        <authorList>
            <person name="Zhao H."/>
        </authorList>
    </citation>
    <scope>NUCLEOTIDE SEQUENCE [LARGE SCALE GENOMIC DNA]</scope>
    <source>
        <strain evidence="6">CATC2023</strain>
        <tissue evidence="6">Muscle</tissue>
    </source>
</reference>
<keyword evidence="1" id="KW-0325">Glycoprotein</keyword>
<keyword evidence="7" id="KW-1185">Reference proteome</keyword>
<dbReference type="Proteomes" id="UP001479290">
    <property type="component" value="Unassembled WGS sequence"/>
</dbReference>
<evidence type="ECO:0000256" key="4">
    <source>
        <dbReference type="SAM" id="SignalP"/>
    </source>
</evidence>
<evidence type="ECO:0000313" key="6">
    <source>
        <dbReference type="EMBL" id="KAK9973932.1"/>
    </source>
</evidence>
<feature type="compositionally biased region" description="Polar residues" evidence="2">
    <location>
        <begin position="555"/>
        <end position="567"/>
    </location>
</feature>
<protein>
    <recommendedName>
        <fullName evidence="5">TGFBR3/Endoglin-like N-terminal domain-containing protein</fullName>
    </recommendedName>
</protein>
<comment type="caution">
    <text evidence="6">The sequence shown here is derived from an EMBL/GenBank/DDBJ whole genome shotgun (WGS) entry which is preliminary data.</text>
</comment>
<dbReference type="Pfam" id="PF26060">
    <property type="entry name" value="TGFBR3_N"/>
    <property type="match status" value="1"/>
</dbReference>
<keyword evidence="3" id="KW-0472">Membrane</keyword>
<feature type="transmembrane region" description="Helical" evidence="3">
    <location>
        <begin position="476"/>
        <end position="502"/>
    </location>
</feature>
<organism evidence="6 7">
    <name type="scientific">Culter alburnus</name>
    <name type="common">Topmouth culter</name>
    <dbReference type="NCBI Taxonomy" id="194366"/>
    <lineage>
        <taxon>Eukaryota</taxon>
        <taxon>Metazoa</taxon>
        <taxon>Chordata</taxon>
        <taxon>Craniata</taxon>
        <taxon>Vertebrata</taxon>
        <taxon>Euteleostomi</taxon>
        <taxon>Actinopterygii</taxon>
        <taxon>Neopterygii</taxon>
        <taxon>Teleostei</taxon>
        <taxon>Ostariophysi</taxon>
        <taxon>Cypriniformes</taxon>
        <taxon>Xenocyprididae</taxon>
        <taxon>Xenocypridinae</taxon>
        <taxon>Culter</taxon>
    </lineage>
</organism>
<accession>A0AAW2AKJ9</accession>
<gene>
    <name evidence="6" type="ORF">ABG768_022047</name>
</gene>
<dbReference type="AlphaFoldDB" id="A0AAW2AKJ9"/>
<feature type="compositionally biased region" description="Low complexity" evidence="2">
    <location>
        <begin position="543"/>
        <end position="554"/>
    </location>
</feature>
<dbReference type="EMBL" id="JAWDJR010000005">
    <property type="protein sequence ID" value="KAK9973931.1"/>
    <property type="molecule type" value="Genomic_DNA"/>
</dbReference>